<dbReference type="SUPFAM" id="SSF53474">
    <property type="entry name" value="alpha/beta-Hydrolases"/>
    <property type="match status" value="1"/>
</dbReference>
<feature type="chain" id="PRO_5041678481" description="AB hydrolase-1 domain-containing protein" evidence="1">
    <location>
        <begin position="22"/>
        <end position="263"/>
    </location>
</feature>
<keyword evidence="3" id="KW-1185">Reference proteome</keyword>
<organism evidence="2 3">
    <name type="scientific">Escallonia herrerae</name>
    <dbReference type="NCBI Taxonomy" id="1293975"/>
    <lineage>
        <taxon>Eukaryota</taxon>
        <taxon>Viridiplantae</taxon>
        <taxon>Streptophyta</taxon>
        <taxon>Embryophyta</taxon>
        <taxon>Tracheophyta</taxon>
        <taxon>Spermatophyta</taxon>
        <taxon>Magnoliopsida</taxon>
        <taxon>eudicotyledons</taxon>
        <taxon>Gunneridae</taxon>
        <taxon>Pentapetalae</taxon>
        <taxon>asterids</taxon>
        <taxon>campanulids</taxon>
        <taxon>Escalloniales</taxon>
        <taxon>Escalloniaceae</taxon>
        <taxon>Escallonia</taxon>
    </lineage>
</organism>
<sequence>MYVQVALAMVGGLLGWAYVATKPPPAKVCGSPGGPHVTSPRVKLNDGRHLAYKESGIPKEEAKHKIIVVHGFDSSKDLNLPVSQELIDELRIYFLSFDRAGYGESDPHPLRTVKSEAFDIEELADKLQIGPKLSGASLVVPFVNYWWPCFPANLSKEAFKMLLVQDQWEKIRQQGLHESLFRDIMAGYGKWEFDPLDIANTFPNSRSVHIWQGREDKIIPSQLNRYISAKLLWIRYHEVPDAGHLLIFDSSLCEAVLRELLVE</sequence>
<feature type="signal peptide" evidence="1">
    <location>
        <begin position="1"/>
        <end position="21"/>
    </location>
</feature>
<dbReference type="AlphaFoldDB" id="A0AA88WMJ8"/>
<comment type="caution">
    <text evidence="2">The sequence shown here is derived from an EMBL/GenBank/DDBJ whole genome shotgun (WGS) entry which is preliminary data.</text>
</comment>
<dbReference type="EMBL" id="JAVXUP010000350">
    <property type="protein sequence ID" value="KAK3030138.1"/>
    <property type="molecule type" value="Genomic_DNA"/>
</dbReference>
<protein>
    <recommendedName>
        <fullName evidence="4">AB hydrolase-1 domain-containing protein</fullName>
    </recommendedName>
</protein>
<dbReference type="PANTHER" id="PTHR45763">
    <property type="entry name" value="HYDROLASE, ALPHA/BETA FOLD FAMILY PROTEIN, EXPRESSED-RELATED"/>
    <property type="match status" value="1"/>
</dbReference>
<dbReference type="PANTHER" id="PTHR45763:SF21">
    <property type="entry name" value="ALPHA_BETA-HYDROLASES SUPERFAMILY PROTEIN"/>
    <property type="match status" value="1"/>
</dbReference>
<proteinExistence type="predicted"/>
<reference evidence="2" key="1">
    <citation type="submission" date="2022-12" db="EMBL/GenBank/DDBJ databases">
        <title>Draft genome assemblies for two species of Escallonia (Escalloniales).</title>
        <authorList>
            <person name="Chanderbali A."/>
            <person name="Dervinis C."/>
            <person name="Anghel I."/>
            <person name="Soltis D."/>
            <person name="Soltis P."/>
            <person name="Zapata F."/>
        </authorList>
    </citation>
    <scope>NUCLEOTIDE SEQUENCE</scope>
    <source>
        <strain evidence="2">UCBG64.0493</strain>
        <tissue evidence="2">Leaf</tissue>
    </source>
</reference>
<evidence type="ECO:0000313" key="3">
    <source>
        <dbReference type="Proteomes" id="UP001188597"/>
    </source>
</evidence>
<accession>A0AA88WMJ8</accession>
<dbReference type="InterPro" id="IPR029058">
    <property type="entry name" value="AB_hydrolase_fold"/>
</dbReference>
<dbReference type="Proteomes" id="UP001188597">
    <property type="component" value="Unassembled WGS sequence"/>
</dbReference>
<gene>
    <name evidence="2" type="ORF">RJ639_037659</name>
</gene>
<name>A0AA88WMJ8_9ASTE</name>
<dbReference type="Gene3D" id="3.40.50.1820">
    <property type="entry name" value="alpha/beta hydrolase"/>
    <property type="match status" value="2"/>
</dbReference>
<keyword evidence="1" id="KW-0732">Signal</keyword>
<evidence type="ECO:0008006" key="4">
    <source>
        <dbReference type="Google" id="ProtNLM"/>
    </source>
</evidence>
<evidence type="ECO:0000256" key="1">
    <source>
        <dbReference type="SAM" id="SignalP"/>
    </source>
</evidence>
<evidence type="ECO:0000313" key="2">
    <source>
        <dbReference type="EMBL" id="KAK3030138.1"/>
    </source>
</evidence>